<evidence type="ECO:0000256" key="1">
    <source>
        <dbReference type="SAM" id="MobiDB-lite"/>
    </source>
</evidence>
<feature type="compositionally biased region" description="Polar residues" evidence="1">
    <location>
        <begin position="1"/>
        <end position="11"/>
    </location>
</feature>
<keyword evidence="3" id="KW-1185">Reference proteome</keyword>
<evidence type="ECO:0000313" key="3">
    <source>
        <dbReference type="Proteomes" id="UP000650467"/>
    </source>
</evidence>
<accession>A0A835SRM6</accession>
<feature type="region of interest" description="Disordered" evidence="1">
    <location>
        <begin position="174"/>
        <end position="194"/>
    </location>
</feature>
<comment type="caution">
    <text evidence="2">The sequence shown here is derived from an EMBL/GenBank/DDBJ whole genome shotgun (WGS) entry which is preliminary data.</text>
</comment>
<reference evidence="2" key="1">
    <citation type="journal article" date="2020" name="bioRxiv">
        <title>Comparative genomics of Chlamydomonas.</title>
        <authorList>
            <person name="Craig R.J."/>
            <person name="Hasan A.R."/>
            <person name="Ness R.W."/>
            <person name="Keightley P.D."/>
        </authorList>
    </citation>
    <scope>NUCLEOTIDE SEQUENCE</scope>
    <source>
        <strain evidence="2">SAG 7.73</strain>
    </source>
</reference>
<proteinExistence type="predicted"/>
<gene>
    <name evidence="2" type="ORF">HXX76_013789</name>
</gene>
<dbReference type="PANTHER" id="PTHR14873:SF1">
    <property type="entry name" value="OS06G0694100 PROTEIN"/>
    <property type="match status" value="1"/>
</dbReference>
<name>A0A835SRM6_CHLIN</name>
<evidence type="ECO:0000313" key="2">
    <source>
        <dbReference type="EMBL" id="KAG2425375.1"/>
    </source>
</evidence>
<protein>
    <submittedName>
        <fullName evidence="2">Uncharacterized protein</fullName>
    </submittedName>
</protein>
<sequence length="627" mass="64038">MQCGETSSAGTATLGRAASGTDPLGHRGSQAAASQMHARLGPGGAAMNVTSASGQGLHGSGYPQQFVNGPGAGGVPQPSAPTHSHIQAGAAAGAFNSGAPVLTTQPYLHRVSSGGTASAHVQTSTNGQGPSDAAAFARISDSVAGGGVGTSGGAAQQAFPGGAHGWVMGAQPPALVGSAAGGSRRGRKPKPRLPDLQSQLDALSQQFERLSSENVFLKSKLKALEKVVPSRQVSLDFLASVKSSGQQPPQQQQQQQQQQAASTAAAAAAGQAQAQPGVPSDGAVPSPSGSSSAGPAAAEAALGISGTQASASVTPASAAATAPAPAGQPGGAALASAASASALAAAAAGPSGAGWVGTAPSQLLILELCPGPDGEIPTMSPAAIEELRRTGVKEFLELWKHATLKTSVLVAAAEALGPGSAHAARLDRYVGRLMDYMDRITLLAPHCWFQSLYINAETLAEERPTDDFWMAIGKYANFSLDQLEEIENLAKAHDATVAPVVLERARLASELSTHISTTMTGPAVVESAHGISALSAVDTLTEQLQRNVLKEHQSHLDSTDFLCWSVLTPVQVSRIMAASYPYIPDGVAIMHACRALYRQAAEQQLQQKTAQAQFQQFQQQQQQQQSQ</sequence>
<dbReference type="PANTHER" id="PTHR14873">
    <property type="entry name" value="OS06G0694100 PROTEIN"/>
    <property type="match status" value="1"/>
</dbReference>
<dbReference type="AlphaFoldDB" id="A0A835SRM6"/>
<organism evidence="2 3">
    <name type="scientific">Chlamydomonas incerta</name>
    <dbReference type="NCBI Taxonomy" id="51695"/>
    <lineage>
        <taxon>Eukaryota</taxon>
        <taxon>Viridiplantae</taxon>
        <taxon>Chlorophyta</taxon>
        <taxon>core chlorophytes</taxon>
        <taxon>Chlorophyceae</taxon>
        <taxon>CS clade</taxon>
        <taxon>Chlamydomonadales</taxon>
        <taxon>Chlamydomonadaceae</taxon>
        <taxon>Chlamydomonas</taxon>
    </lineage>
</organism>
<dbReference type="Proteomes" id="UP000650467">
    <property type="component" value="Unassembled WGS sequence"/>
</dbReference>
<feature type="compositionally biased region" description="Low complexity" evidence="1">
    <location>
        <begin position="243"/>
        <end position="299"/>
    </location>
</feature>
<dbReference type="EMBL" id="JAEHOC010000056">
    <property type="protein sequence ID" value="KAG2425375.1"/>
    <property type="molecule type" value="Genomic_DNA"/>
</dbReference>
<feature type="region of interest" description="Disordered" evidence="1">
    <location>
        <begin position="1"/>
        <end position="85"/>
    </location>
</feature>
<dbReference type="OrthoDB" id="541027at2759"/>
<feature type="region of interest" description="Disordered" evidence="1">
    <location>
        <begin position="241"/>
        <end position="299"/>
    </location>
</feature>